<feature type="region of interest" description="Disordered" evidence="1">
    <location>
        <begin position="22"/>
        <end position="46"/>
    </location>
</feature>
<organism evidence="2 3">
    <name type="scientific">Leptospira noguchii str. 2001034031</name>
    <dbReference type="NCBI Taxonomy" id="1193053"/>
    <lineage>
        <taxon>Bacteria</taxon>
        <taxon>Pseudomonadati</taxon>
        <taxon>Spirochaetota</taxon>
        <taxon>Spirochaetia</taxon>
        <taxon>Leptospirales</taxon>
        <taxon>Leptospiraceae</taxon>
        <taxon>Leptospira</taxon>
    </lineage>
</organism>
<evidence type="ECO:0000313" key="2">
    <source>
        <dbReference type="EMBL" id="EMO89837.1"/>
    </source>
</evidence>
<sequence>MENVDLAGAIWLAAEPVKTQVNNEGVPVKPGNNGSGGEWNNTSHTR</sequence>
<comment type="caution">
    <text evidence="2">The sequence shown here is derived from an EMBL/GenBank/DDBJ whole genome shotgun (WGS) entry which is preliminary data.</text>
</comment>
<name>M6Y675_9LEPT</name>
<proteinExistence type="predicted"/>
<evidence type="ECO:0000313" key="3">
    <source>
        <dbReference type="Proteomes" id="UP000012138"/>
    </source>
</evidence>
<accession>M6Y675</accession>
<dbReference type="AlphaFoldDB" id="M6Y675"/>
<reference evidence="2 3" key="1">
    <citation type="submission" date="2013-01" db="EMBL/GenBank/DDBJ databases">
        <authorList>
            <person name="Harkins D.M."/>
            <person name="Durkin A.S."/>
            <person name="Brinkac L.M."/>
            <person name="Haft D.H."/>
            <person name="Selengut J.D."/>
            <person name="Sanka R."/>
            <person name="DePew J."/>
            <person name="Purushe J."/>
            <person name="Whelen A.C."/>
            <person name="Vinetz J.M."/>
            <person name="Sutton G.G."/>
            <person name="Nierman W.C."/>
            <person name="Fouts D.E."/>
        </authorList>
    </citation>
    <scope>NUCLEOTIDE SEQUENCE [LARGE SCALE GENOMIC DNA]</scope>
    <source>
        <strain evidence="2 3">2001034031</strain>
    </source>
</reference>
<dbReference type="Proteomes" id="UP000012138">
    <property type="component" value="Unassembled WGS sequence"/>
</dbReference>
<gene>
    <name evidence="2" type="ORF">LEP1GSC024_0855</name>
</gene>
<protein>
    <submittedName>
        <fullName evidence="2">Uncharacterized protein</fullName>
    </submittedName>
</protein>
<evidence type="ECO:0000256" key="1">
    <source>
        <dbReference type="SAM" id="MobiDB-lite"/>
    </source>
</evidence>
<dbReference type="EMBL" id="AKXB02000076">
    <property type="protein sequence ID" value="EMO89837.1"/>
    <property type="molecule type" value="Genomic_DNA"/>
</dbReference>